<evidence type="ECO:0000256" key="1">
    <source>
        <dbReference type="SAM" id="MobiDB-lite"/>
    </source>
</evidence>
<dbReference type="PATRIC" id="fig|1035195.3.peg.497"/>
<accession>L1MKF1</accession>
<keyword evidence="3" id="KW-1185">Reference proteome</keyword>
<dbReference type="AlphaFoldDB" id="L1MKF1"/>
<dbReference type="STRING" id="1035195.HMPREF9997_00548"/>
<dbReference type="HOGENOM" id="CLU_985953_0_0_11"/>
<evidence type="ECO:0000313" key="3">
    <source>
        <dbReference type="Proteomes" id="UP000010445"/>
    </source>
</evidence>
<evidence type="ECO:0000313" key="2">
    <source>
        <dbReference type="EMBL" id="EKX91707.1"/>
    </source>
</evidence>
<proteinExistence type="predicted"/>
<protein>
    <submittedName>
        <fullName evidence="2">Uncharacterized protein</fullName>
    </submittedName>
</protein>
<organism evidence="2 3">
    <name type="scientific">Corynebacterium durum F0235</name>
    <dbReference type="NCBI Taxonomy" id="1035195"/>
    <lineage>
        <taxon>Bacteria</taxon>
        <taxon>Bacillati</taxon>
        <taxon>Actinomycetota</taxon>
        <taxon>Actinomycetes</taxon>
        <taxon>Mycobacteriales</taxon>
        <taxon>Corynebacteriaceae</taxon>
        <taxon>Corynebacterium</taxon>
    </lineage>
</organism>
<sequence>MLLVDKNLLGKLLLALLRGVVMTTQYTTNRLVAVCALVTAGLFALSSCADGTNTLESGDSVRGAAAAASQNASPESAPTSAPSPSAAPASAGAPVNPALNHGAVAWEFPWQALGWQTTDINEPGVLQLVNAHGCRFTATQHLFKATMQATDQQETQVQANLWIKTFKKNTVNPISNTEPATDIRRFSGLPGEPNPPVGAQGVPGDPVDMLRVNTDYATPDGATHRSSAWLRVFANERTPVVVTLNYACPSASYSPVDLQELIEATTLANVEHPQMLENPARP</sequence>
<gene>
    <name evidence="2" type="ORF">HMPREF9997_00548</name>
</gene>
<comment type="caution">
    <text evidence="2">The sequence shown here is derived from an EMBL/GenBank/DDBJ whole genome shotgun (WGS) entry which is preliminary data.</text>
</comment>
<dbReference type="eggNOG" id="ENOG5031H2A">
    <property type="taxonomic scope" value="Bacteria"/>
</dbReference>
<feature type="region of interest" description="Disordered" evidence="1">
    <location>
        <begin position="65"/>
        <end position="94"/>
    </location>
</feature>
<dbReference type="EMBL" id="AMEM01000010">
    <property type="protein sequence ID" value="EKX91707.1"/>
    <property type="molecule type" value="Genomic_DNA"/>
</dbReference>
<name>L1MKF1_9CORY</name>
<reference evidence="2 3" key="1">
    <citation type="submission" date="2012-05" db="EMBL/GenBank/DDBJ databases">
        <authorList>
            <person name="Weinstock G."/>
            <person name="Sodergren E."/>
            <person name="Lobos E.A."/>
            <person name="Fulton L."/>
            <person name="Fulton R."/>
            <person name="Courtney L."/>
            <person name="Fronick C."/>
            <person name="O'Laughlin M."/>
            <person name="Godfrey J."/>
            <person name="Wilson R.M."/>
            <person name="Miner T."/>
            <person name="Farmer C."/>
            <person name="Delehaunty K."/>
            <person name="Cordes M."/>
            <person name="Minx P."/>
            <person name="Tomlinson C."/>
            <person name="Chen J."/>
            <person name="Wollam A."/>
            <person name="Pepin K.H."/>
            <person name="Bhonagiri V."/>
            <person name="Zhang X."/>
            <person name="Suruliraj S."/>
            <person name="Warren W."/>
            <person name="Mitreva M."/>
            <person name="Mardis E.R."/>
            <person name="Wilson R.K."/>
        </authorList>
    </citation>
    <scope>NUCLEOTIDE SEQUENCE [LARGE SCALE GENOMIC DNA]</scope>
    <source>
        <strain evidence="2 3">F0235</strain>
    </source>
</reference>
<dbReference type="Proteomes" id="UP000010445">
    <property type="component" value="Unassembled WGS sequence"/>
</dbReference>